<dbReference type="SUPFAM" id="SSF53448">
    <property type="entry name" value="Nucleotide-diphospho-sugar transferases"/>
    <property type="match status" value="1"/>
</dbReference>
<feature type="domain" description="Glycosyltransferase 2-like" evidence="1">
    <location>
        <begin position="6"/>
        <end position="113"/>
    </location>
</feature>
<sequence>MGPLFSVIMVDYDRSVSRDEFRRAIQCFADQTCKDFEILIYHDGPKEHPYSKDLEGIEGLPEVRTFVSDERENDWGHSNRDRGIGAAKGEWLIMTNADNVFYPDAVQTLKDAAVSAFKPKIRNRTGNWLQRKVFRTRPDAYVTGDRFDILIFPIILKGCTAVRDGLRRFKGEENTLEVVLSGLPIGAGYIDAMQFVMRRSTWVDEGGWKDKRMDSDGHLYTEFAKKYGIQPISKILGEHW</sequence>
<dbReference type="CDD" id="cd00761">
    <property type="entry name" value="Glyco_tranf_GTA_type"/>
    <property type="match status" value="1"/>
</dbReference>
<evidence type="ECO:0000313" key="2">
    <source>
        <dbReference type="EMBL" id="TCL08554.1"/>
    </source>
</evidence>
<keyword evidence="3" id="KW-1185">Reference proteome</keyword>
<organism evidence="2 3">
    <name type="scientific">Shimia isoporae</name>
    <dbReference type="NCBI Taxonomy" id="647720"/>
    <lineage>
        <taxon>Bacteria</taxon>
        <taxon>Pseudomonadati</taxon>
        <taxon>Pseudomonadota</taxon>
        <taxon>Alphaproteobacteria</taxon>
        <taxon>Rhodobacterales</taxon>
        <taxon>Roseobacteraceae</taxon>
    </lineage>
</organism>
<dbReference type="InterPro" id="IPR029044">
    <property type="entry name" value="Nucleotide-diphossugar_trans"/>
</dbReference>
<accession>A0A4R1NK19</accession>
<dbReference type="Gene3D" id="3.90.550.10">
    <property type="entry name" value="Spore Coat Polysaccharide Biosynthesis Protein SpsA, Chain A"/>
    <property type="match status" value="1"/>
</dbReference>
<dbReference type="EMBL" id="SMGR01000001">
    <property type="protein sequence ID" value="TCL08554.1"/>
    <property type="molecule type" value="Genomic_DNA"/>
</dbReference>
<evidence type="ECO:0000313" key="3">
    <source>
        <dbReference type="Proteomes" id="UP000295673"/>
    </source>
</evidence>
<proteinExistence type="predicted"/>
<dbReference type="OrthoDB" id="5291101at2"/>
<dbReference type="GO" id="GO:0016740">
    <property type="term" value="F:transferase activity"/>
    <property type="evidence" value="ECO:0007669"/>
    <property type="project" value="UniProtKB-KW"/>
</dbReference>
<gene>
    <name evidence="2" type="ORF">BXY66_0591</name>
</gene>
<dbReference type="Pfam" id="PF00535">
    <property type="entry name" value="Glycos_transf_2"/>
    <property type="match status" value="1"/>
</dbReference>
<dbReference type="InterPro" id="IPR001173">
    <property type="entry name" value="Glyco_trans_2-like"/>
</dbReference>
<dbReference type="Proteomes" id="UP000295673">
    <property type="component" value="Unassembled WGS sequence"/>
</dbReference>
<reference evidence="2 3" key="1">
    <citation type="submission" date="2019-03" db="EMBL/GenBank/DDBJ databases">
        <title>Genomic Encyclopedia of Archaeal and Bacterial Type Strains, Phase II (KMG-II): from individual species to whole genera.</title>
        <authorList>
            <person name="Goeker M."/>
        </authorList>
    </citation>
    <scope>NUCLEOTIDE SEQUENCE [LARGE SCALE GENOMIC DNA]</scope>
    <source>
        <strain evidence="2 3">DSM 26433</strain>
    </source>
</reference>
<comment type="caution">
    <text evidence="2">The sequence shown here is derived from an EMBL/GenBank/DDBJ whole genome shotgun (WGS) entry which is preliminary data.</text>
</comment>
<dbReference type="AlphaFoldDB" id="A0A4R1NK19"/>
<evidence type="ECO:0000259" key="1">
    <source>
        <dbReference type="Pfam" id="PF00535"/>
    </source>
</evidence>
<protein>
    <submittedName>
        <fullName evidence="2">Glycosyl transferase family 2</fullName>
    </submittedName>
</protein>
<keyword evidence="2" id="KW-0808">Transferase</keyword>
<name>A0A4R1NK19_9RHOB</name>